<dbReference type="InterPro" id="IPR010298">
    <property type="entry name" value="YacP-like"/>
</dbReference>
<dbReference type="SUPFAM" id="SSF52540">
    <property type="entry name" value="P-loop containing nucleoside triphosphate hydrolases"/>
    <property type="match status" value="1"/>
</dbReference>
<evidence type="ECO:0000256" key="2">
    <source>
        <dbReference type="ARBA" id="ARBA00022917"/>
    </source>
</evidence>
<dbReference type="Pfam" id="PF05991">
    <property type="entry name" value="NYN_YacP"/>
    <property type="match status" value="1"/>
</dbReference>
<dbReference type="PANTHER" id="PTHR43261:SF1">
    <property type="entry name" value="RIBOSOME-RELEASING FACTOR 2, MITOCHONDRIAL"/>
    <property type="match status" value="1"/>
</dbReference>
<dbReference type="CDD" id="cd03711">
    <property type="entry name" value="Tet_C"/>
    <property type="match status" value="1"/>
</dbReference>
<dbReference type="Pfam" id="PF00679">
    <property type="entry name" value="EFG_C"/>
    <property type="match status" value="1"/>
</dbReference>
<dbReference type="Pfam" id="PF03764">
    <property type="entry name" value="EFG_IV"/>
    <property type="match status" value="1"/>
</dbReference>
<dbReference type="SUPFAM" id="SSF50447">
    <property type="entry name" value="Translation proteins"/>
    <property type="match status" value="1"/>
</dbReference>
<dbReference type="PRINTS" id="PR00315">
    <property type="entry name" value="ELONGATNFCT"/>
</dbReference>
<feature type="region of interest" description="Disordered" evidence="5">
    <location>
        <begin position="759"/>
        <end position="790"/>
    </location>
</feature>
<dbReference type="Gene3D" id="2.40.30.10">
    <property type="entry name" value="Translation factors"/>
    <property type="match status" value="1"/>
</dbReference>
<dbReference type="InterPro" id="IPR035650">
    <property type="entry name" value="Tet_C"/>
</dbReference>
<dbReference type="InterPro" id="IPR000640">
    <property type="entry name" value="EFG_V-like"/>
</dbReference>
<dbReference type="InterPro" id="IPR005517">
    <property type="entry name" value="Transl_elong_EFG/EF2_IV"/>
</dbReference>
<keyword evidence="2" id="KW-0648">Protein biosynthesis</keyword>
<dbReference type="InterPro" id="IPR009000">
    <property type="entry name" value="Transl_B-barrel_sf"/>
</dbReference>
<organism evidence="7 8">
    <name type="scientific">Agathobacter rectalis</name>
    <dbReference type="NCBI Taxonomy" id="39491"/>
    <lineage>
        <taxon>Bacteria</taxon>
        <taxon>Bacillati</taxon>
        <taxon>Bacillota</taxon>
        <taxon>Clostridia</taxon>
        <taxon>Lachnospirales</taxon>
        <taxon>Lachnospiraceae</taxon>
        <taxon>Agathobacter</taxon>
    </lineage>
</organism>
<dbReference type="SUPFAM" id="SSF54980">
    <property type="entry name" value="EF-G C-terminal domain-like"/>
    <property type="match status" value="2"/>
</dbReference>
<dbReference type="SUPFAM" id="SSF54211">
    <property type="entry name" value="Ribosomal protein S5 domain 2-like"/>
    <property type="match status" value="1"/>
</dbReference>
<evidence type="ECO:0000256" key="4">
    <source>
        <dbReference type="ARBA" id="ARBA00023251"/>
    </source>
</evidence>
<dbReference type="Gene3D" id="3.30.230.10">
    <property type="match status" value="1"/>
</dbReference>
<evidence type="ECO:0000256" key="3">
    <source>
        <dbReference type="ARBA" id="ARBA00023134"/>
    </source>
</evidence>
<dbReference type="GO" id="GO:0003924">
    <property type="term" value="F:GTPase activity"/>
    <property type="evidence" value="ECO:0007669"/>
    <property type="project" value="InterPro"/>
</dbReference>
<protein>
    <submittedName>
        <fullName evidence="7">GTP-binding protein</fullName>
    </submittedName>
</protein>
<name>A0A395V0C2_9FIRM</name>
<dbReference type="Pfam" id="PF00009">
    <property type="entry name" value="GTP_EFTU"/>
    <property type="match status" value="1"/>
</dbReference>
<dbReference type="PROSITE" id="PS51722">
    <property type="entry name" value="G_TR_2"/>
    <property type="match status" value="1"/>
</dbReference>
<dbReference type="Proteomes" id="UP000266066">
    <property type="component" value="Unassembled WGS sequence"/>
</dbReference>
<dbReference type="GO" id="GO:0005525">
    <property type="term" value="F:GTP binding"/>
    <property type="evidence" value="ECO:0007669"/>
    <property type="project" value="UniProtKB-KW"/>
</dbReference>
<evidence type="ECO:0000256" key="5">
    <source>
        <dbReference type="SAM" id="MobiDB-lite"/>
    </source>
</evidence>
<sequence length="939" mass="104942">MEQNMTNNHITIGILAHVDAGKTTLSEAMLYSTGQIRSLGRVDHQDAHLDNDAQERERGITIFSKQARLDISRGTNAADTADAGRTAGRADAARTTNAADTAGAWHVVMLDTPGHVDFSAEMERTLQVLDYAILVISATDGVQGHTRTLWRLLKHYNVPTFIFVNKMDMQGTDAEKVQAELKSELSDGCVDFSSQDLFDELAMCSEPLLDEFMESGELVDAHIAQAVAQREVFPCFYGSALKLDRVDTLLQGLSRFMCERNYPDDFSARVYKIGRDDRGSRLTFLKVTGGCLRVRDKIEYKAHGGDEAKDLLIEKIDQIRKYSGEKYEIADVAEAGEIVAVTGLSSTFPGQGLGSELQSNMPILEPVLNYRMILPDDVNPAAFMEKLKQLEEEDPQLYIVWVEEFKEIHVQLMGQVQMEVLVRLIKDRFGVVVTFGPGSIVYKETIARAVEGVGHFEPLRHYAEVHLLLSPAERGSGITVTSTCSEDVLDKNWQRLIATHVEEKEHRGVLTGSALTDVKVTILTGRAHVKHTEGGDFRQATYRAIRQGLKSTESVLLEPYYSFILQVPMEYVGRAMTDLEQRFARAESPQFATTAAREMATITGKAPVATMQDYVSLVHAYTKGLGHLTLELWGYDECHNPAEVIAQMHYDSEEDFRNPTGSVFCAHGSGYVVPWDEVPEHMHLPYVYHGDESEEALAASARTQNAFSAEDAQALAGNRRRTSFEKAVSGMSSVELDAQLADVYAREFGMGKNDIAEDQRRKWSGKKKNEYEGLSGKPRTVKHDKHGNPIYPKKSPGEEYLIVDGYNIIFAWEDLKELSRINIDSARDALKDVLSDYQGYKGCHLLLVFDAYKVKGNAGKRETFHNIEVVYTKQDETADAFIEKTVFGIRDRYKVTVATSDGLEQQTVMSLGALRMSARELKEHIEMTKRAGMEAFISR</sequence>
<dbReference type="InterPro" id="IPR000795">
    <property type="entry name" value="T_Tr_GTP-bd_dom"/>
</dbReference>
<feature type="domain" description="Tr-type G" evidence="6">
    <location>
        <begin position="7"/>
        <end position="262"/>
    </location>
</feature>
<dbReference type="GO" id="GO:0032790">
    <property type="term" value="P:ribosome disassembly"/>
    <property type="evidence" value="ECO:0007669"/>
    <property type="project" value="TreeGrafter"/>
</dbReference>
<dbReference type="InterPro" id="IPR005225">
    <property type="entry name" value="Small_GTP-bd"/>
</dbReference>
<evidence type="ECO:0000313" key="7">
    <source>
        <dbReference type="EMBL" id="RGR52912.1"/>
    </source>
</evidence>
<dbReference type="AlphaFoldDB" id="A0A395V0C2"/>
<dbReference type="GO" id="GO:0006412">
    <property type="term" value="P:translation"/>
    <property type="evidence" value="ECO:0007669"/>
    <property type="project" value="UniProtKB-KW"/>
</dbReference>
<keyword evidence="1" id="KW-0547">Nucleotide-binding</keyword>
<evidence type="ECO:0000256" key="1">
    <source>
        <dbReference type="ARBA" id="ARBA00022741"/>
    </source>
</evidence>
<dbReference type="CDD" id="cd10912">
    <property type="entry name" value="PIN_YacP-like"/>
    <property type="match status" value="1"/>
</dbReference>
<evidence type="ECO:0000313" key="8">
    <source>
        <dbReference type="Proteomes" id="UP000266066"/>
    </source>
</evidence>
<feature type="compositionally biased region" description="Basic and acidic residues" evidence="5">
    <location>
        <begin position="759"/>
        <end position="771"/>
    </location>
</feature>
<dbReference type="InterPro" id="IPR020568">
    <property type="entry name" value="Ribosomal_Su5_D2-typ_SF"/>
</dbReference>
<dbReference type="Gene3D" id="3.40.50.300">
    <property type="entry name" value="P-loop containing nucleotide triphosphate hydrolases"/>
    <property type="match status" value="1"/>
</dbReference>
<comment type="caution">
    <text evidence="7">The sequence shown here is derived from an EMBL/GenBank/DDBJ whole genome shotgun (WGS) entry which is preliminary data.</text>
</comment>
<proteinExistence type="predicted"/>
<dbReference type="InterPro" id="IPR014721">
    <property type="entry name" value="Ribsml_uS5_D2-typ_fold_subgr"/>
</dbReference>
<dbReference type="SMART" id="SM00889">
    <property type="entry name" value="EFG_IV"/>
    <property type="match status" value="1"/>
</dbReference>
<keyword evidence="4" id="KW-0046">Antibiotic resistance</keyword>
<gene>
    <name evidence="7" type="ORF">DWY38_13105</name>
</gene>
<dbReference type="EMBL" id="QRUJ01000017">
    <property type="protein sequence ID" value="RGR52912.1"/>
    <property type="molecule type" value="Genomic_DNA"/>
</dbReference>
<dbReference type="PANTHER" id="PTHR43261">
    <property type="entry name" value="TRANSLATION ELONGATION FACTOR G-RELATED"/>
    <property type="match status" value="1"/>
</dbReference>
<dbReference type="InterPro" id="IPR027417">
    <property type="entry name" value="P-loop_NTPase"/>
</dbReference>
<accession>A0A395V0C2</accession>
<dbReference type="Gene3D" id="3.30.70.870">
    <property type="entry name" value="Elongation Factor G (Translational Gtpase), domain 3"/>
    <property type="match status" value="1"/>
</dbReference>
<dbReference type="GO" id="GO:0046677">
    <property type="term" value="P:response to antibiotic"/>
    <property type="evidence" value="ECO:0007669"/>
    <property type="project" value="UniProtKB-KW"/>
</dbReference>
<dbReference type="SMART" id="SM00838">
    <property type="entry name" value="EFG_C"/>
    <property type="match status" value="1"/>
</dbReference>
<dbReference type="Gene3D" id="3.30.70.240">
    <property type="match status" value="1"/>
</dbReference>
<evidence type="ECO:0000259" key="6">
    <source>
        <dbReference type="PROSITE" id="PS51722"/>
    </source>
</evidence>
<keyword evidence="3" id="KW-0342">GTP-binding</keyword>
<reference evidence="7 8" key="1">
    <citation type="submission" date="2018-08" db="EMBL/GenBank/DDBJ databases">
        <title>A genome reference for cultivated species of the human gut microbiota.</title>
        <authorList>
            <person name="Zou Y."/>
            <person name="Xue W."/>
            <person name="Luo G."/>
        </authorList>
    </citation>
    <scope>NUCLEOTIDE SEQUENCE [LARGE SCALE GENOMIC DNA]</scope>
    <source>
        <strain evidence="7 8">AF25-15</strain>
    </source>
</reference>
<dbReference type="InterPro" id="IPR035647">
    <property type="entry name" value="EFG_III/V"/>
</dbReference>
<dbReference type="NCBIfam" id="TIGR00231">
    <property type="entry name" value="small_GTP"/>
    <property type="match status" value="1"/>
</dbReference>